<keyword evidence="4 7" id="KW-0732">Signal</keyword>
<comment type="subcellular location">
    <subcellularLocation>
        <location evidence="1">Cell membrane</location>
        <topology evidence="1">Lipid-anchor</topology>
    </subcellularLocation>
</comment>
<dbReference type="Pfam" id="PF02608">
    <property type="entry name" value="Bmp"/>
    <property type="match status" value="1"/>
</dbReference>
<evidence type="ECO:0000256" key="5">
    <source>
        <dbReference type="ARBA" id="ARBA00023136"/>
    </source>
</evidence>
<gene>
    <name evidence="9" type="ORF">SAMN05660860_00697</name>
</gene>
<dbReference type="Proteomes" id="UP000182146">
    <property type="component" value="Unassembled WGS sequence"/>
</dbReference>
<sequence>MKNLVSILLLLTALLMLAACGGDGKSSGATLKVGMAYDSGGKGDESFNDMAYAGLAKAQQEFGAEVMEITAAVSDTDNERREHLRQLAAHGYNPVIAVGFGYGVAITTVAQEFPDTTFAIIDAEVAGANVVSLLFAEEQGSYLVGVIAAAASNTGKIGFIGGMDIPLIHAFEAGYRQGAESINPDITVEAAYMGTDGDATAWNNPEKAKMATEAMIAAGVDVGYAAAGASNAGMFQAFKAAKEAGKEVWGIGADADQYNVPSLAEVKDVILTSMLKRGDVAVFEVIEGVASGLPLVGVQNFDLKRGGVGYATSNPAVVPYQEAADAAAAKIITGEISVLKQLSGD</sequence>
<dbReference type="PANTHER" id="PTHR34296:SF2">
    <property type="entry name" value="ABC TRANSPORTER GUANOSINE-BINDING PROTEIN NUPN"/>
    <property type="match status" value="1"/>
</dbReference>
<dbReference type="InterPro" id="IPR003760">
    <property type="entry name" value="PnrA-like"/>
</dbReference>
<evidence type="ECO:0000256" key="7">
    <source>
        <dbReference type="SAM" id="SignalP"/>
    </source>
</evidence>
<accession>A0A1G9K9T7</accession>
<evidence type="ECO:0000256" key="1">
    <source>
        <dbReference type="ARBA" id="ARBA00004193"/>
    </source>
</evidence>
<dbReference type="Gene3D" id="3.40.50.2300">
    <property type="match status" value="2"/>
</dbReference>
<dbReference type="STRING" id="392333.SAMN05660860_00697"/>
<evidence type="ECO:0000256" key="6">
    <source>
        <dbReference type="ARBA" id="ARBA00023288"/>
    </source>
</evidence>
<dbReference type="InterPro" id="IPR050957">
    <property type="entry name" value="BMP_lipoprotein"/>
</dbReference>
<dbReference type="PANTHER" id="PTHR34296">
    <property type="entry name" value="TRANSCRIPTIONAL ACTIVATOR PROTEIN MED"/>
    <property type="match status" value="1"/>
</dbReference>
<organism evidence="9 10">
    <name type="scientific">Geoalkalibacter ferrihydriticus</name>
    <dbReference type="NCBI Taxonomy" id="392333"/>
    <lineage>
        <taxon>Bacteria</taxon>
        <taxon>Pseudomonadati</taxon>
        <taxon>Thermodesulfobacteriota</taxon>
        <taxon>Desulfuromonadia</taxon>
        <taxon>Desulfuromonadales</taxon>
        <taxon>Geoalkalibacteraceae</taxon>
        <taxon>Geoalkalibacter</taxon>
    </lineage>
</organism>
<dbReference type="GO" id="GO:0005886">
    <property type="term" value="C:plasma membrane"/>
    <property type="evidence" value="ECO:0007669"/>
    <property type="project" value="UniProtKB-SubCell"/>
</dbReference>
<feature type="domain" description="ABC transporter substrate-binding protein PnrA-like" evidence="8">
    <location>
        <begin position="33"/>
        <end position="339"/>
    </location>
</feature>
<evidence type="ECO:0000256" key="3">
    <source>
        <dbReference type="ARBA" id="ARBA00022475"/>
    </source>
</evidence>
<dbReference type="CDD" id="cd06354">
    <property type="entry name" value="PBP1_PrnA-like"/>
    <property type="match status" value="1"/>
</dbReference>
<dbReference type="RefSeq" id="WP_052446125.1">
    <property type="nucleotide sequence ID" value="NZ_FNGU01000001.1"/>
</dbReference>
<protein>
    <submittedName>
        <fullName evidence="9">Basic membrane protein A</fullName>
    </submittedName>
</protein>
<keyword evidence="6" id="KW-0449">Lipoprotein</keyword>
<dbReference type="EMBL" id="FNGU01000001">
    <property type="protein sequence ID" value="SDL46389.1"/>
    <property type="molecule type" value="Genomic_DNA"/>
</dbReference>
<feature type="signal peptide" evidence="7">
    <location>
        <begin position="1"/>
        <end position="18"/>
    </location>
</feature>
<comment type="similarity">
    <text evidence="2">Belongs to the BMP lipoprotein family.</text>
</comment>
<dbReference type="PROSITE" id="PS51257">
    <property type="entry name" value="PROKAR_LIPOPROTEIN"/>
    <property type="match status" value="1"/>
</dbReference>
<reference evidence="9 10" key="1">
    <citation type="submission" date="2016-10" db="EMBL/GenBank/DDBJ databases">
        <authorList>
            <person name="de Groot N.N."/>
        </authorList>
    </citation>
    <scope>NUCLEOTIDE SEQUENCE [LARGE SCALE GENOMIC DNA]</scope>
    <source>
        <strain evidence="9 10">DSM 17813</strain>
    </source>
</reference>
<keyword evidence="5" id="KW-0472">Membrane</keyword>
<evidence type="ECO:0000259" key="8">
    <source>
        <dbReference type="Pfam" id="PF02608"/>
    </source>
</evidence>
<name>A0A1G9K9T7_9BACT</name>
<evidence type="ECO:0000313" key="10">
    <source>
        <dbReference type="Proteomes" id="UP000182146"/>
    </source>
</evidence>
<dbReference type="SUPFAM" id="SSF53822">
    <property type="entry name" value="Periplasmic binding protein-like I"/>
    <property type="match status" value="1"/>
</dbReference>
<dbReference type="AlphaFoldDB" id="A0A1G9K9T7"/>
<proteinExistence type="inferred from homology"/>
<dbReference type="InterPro" id="IPR028082">
    <property type="entry name" value="Peripla_BP_I"/>
</dbReference>
<evidence type="ECO:0000256" key="4">
    <source>
        <dbReference type="ARBA" id="ARBA00022729"/>
    </source>
</evidence>
<evidence type="ECO:0000313" key="9">
    <source>
        <dbReference type="EMBL" id="SDL46389.1"/>
    </source>
</evidence>
<evidence type="ECO:0000256" key="2">
    <source>
        <dbReference type="ARBA" id="ARBA00008610"/>
    </source>
</evidence>
<keyword evidence="3" id="KW-1003">Cell membrane</keyword>
<feature type="chain" id="PRO_5010259787" evidence="7">
    <location>
        <begin position="19"/>
        <end position="345"/>
    </location>
</feature>